<dbReference type="EMBL" id="HAEC01010483">
    <property type="protein sequence ID" value="SBQ78699.1"/>
    <property type="molecule type" value="Transcribed_RNA"/>
</dbReference>
<dbReference type="GO" id="GO:0005829">
    <property type="term" value="C:cytosol"/>
    <property type="evidence" value="ECO:0007669"/>
    <property type="project" value="TreeGrafter"/>
</dbReference>
<gene>
    <name evidence="3" type="primary">Nfu_g_1_003678</name>
</gene>
<accession>A0A1A8H637</accession>
<dbReference type="Gene3D" id="3.90.70.10">
    <property type="entry name" value="Cysteine proteinases"/>
    <property type="match status" value="1"/>
</dbReference>
<dbReference type="GO" id="GO:0005634">
    <property type="term" value="C:nucleus"/>
    <property type="evidence" value="ECO:0007669"/>
    <property type="project" value="TreeGrafter"/>
</dbReference>
<reference evidence="3" key="1">
    <citation type="submission" date="2016-05" db="EMBL/GenBank/DDBJ databases">
        <authorList>
            <person name="Lavstsen T."/>
            <person name="Jespersen J.S."/>
        </authorList>
    </citation>
    <scope>NUCLEOTIDE SEQUENCE</scope>
    <source>
        <tissue evidence="3">Brain</tissue>
    </source>
</reference>
<feature type="domain" description="USP" evidence="2">
    <location>
        <begin position="1"/>
        <end position="124"/>
    </location>
</feature>
<reference evidence="3" key="2">
    <citation type="submission" date="2016-06" db="EMBL/GenBank/DDBJ databases">
        <title>The genome of a short-lived fish provides insights into sex chromosome evolution and the genetic control of aging.</title>
        <authorList>
            <person name="Reichwald K."/>
            <person name="Felder M."/>
            <person name="Petzold A."/>
            <person name="Koch P."/>
            <person name="Groth M."/>
            <person name="Platzer M."/>
        </authorList>
    </citation>
    <scope>NUCLEOTIDE SEQUENCE</scope>
    <source>
        <tissue evidence="3">Brain</tissue>
    </source>
</reference>
<dbReference type="PROSITE" id="PS50235">
    <property type="entry name" value="USP_3"/>
    <property type="match status" value="1"/>
</dbReference>
<dbReference type="InterPro" id="IPR001394">
    <property type="entry name" value="Peptidase_C19_UCH"/>
</dbReference>
<dbReference type="AlphaFoldDB" id="A0A1A8H637"/>
<dbReference type="PANTHER" id="PTHR24006:SF899">
    <property type="entry name" value="UBIQUITIN CARBOXYL-TERMINAL HYDROLASE"/>
    <property type="match status" value="1"/>
</dbReference>
<evidence type="ECO:0000259" key="2">
    <source>
        <dbReference type="PROSITE" id="PS50235"/>
    </source>
</evidence>
<dbReference type="GO" id="GO:0004843">
    <property type="term" value="F:cysteine-type deubiquitinase activity"/>
    <property type="evidence" value="ECO:0007669"/>
    <property type="project" value="InterPro"/>
</dbReference>
<sequence length="318" mass="36420">MFCISCDEKQDADTKYEMTQSPDVLTLLLKRFTLDYKQSRYTKLQSSTDVVPTLNIEGCRYDLYAVVHHYGDLTGGHYTADIKSFETGTWYCFNDGFVTGVEHYFEKNSISTSRTAYLLMYRKVREQPAKPDVDSQCGRTGVETGNSLLSEHVTSESCRREDYPHVNGYTHSDDGLRRQASSYSPKFMMDQRYAAAEAHSQLLYPNSERTIGSFFGTNSSARMLGLRQNSPVKGQELTETQNNIKKTRTNTNLSDRSPSRNRNKQNNAVSHQREDAAAVKMTKDSRNKFSKTPKDKTVRPRETINVHKPVIRETKPWR</sequence>
<dbReference type="InterPro" id="IPR038765">
    <property type="entry name" value="Papain-like_cys_pep_sf"/>
</dbReference>
<name>A0A1A8H637_9TELE</name>
<evidence type="ECO:0000313" key="3">
    <source>
        <dbReference type="EMBL" id="SBQ78699.1"/>
    </source>
</evidence>
<organism evidence="3">
    <name type="scientific">Nothobranchius korthausae</name>
    <dbReference type="NCBI Taxonomy" id="1143690"/>
    <lineage>
        <taxon>Eukaryota</taxon>
        <taxon>Metazoa</taxon>
        <taxon>Chordata</taxon>
        <taxon>Craniata</taxon>
        <taxon>Vertebrata</taxon>
        <taxon>Euteleostomi</taxon>
        <taxon>Actinopterygii</taxon>
        <taxon>Neopterygii</taxon>
        <taxon>Teleostei</taxon>
        <taxon>Neoteleostei</taxon>
        <taxon>Acanthomorphata</taxon>
        <taxon>Ovalentaria</taxon>
        <taxon>Atherinomorphae</taxon>
        <taxon>Cyprinodontiformes</taxon>
        <taxon>Nothobranchiidae</taxon>
        <taxon>Nothobranchius</taxon>
    </lineage>
</organism>
<dbReference type="PANTHER" id="PTHR24006">
    <property type="entry name" value="UBIQUITIN CARBOXYL-TERMINAL HYDROLASE"/>
    <property type="match status" value="1"/>
</dbReference>
<protein>
    <recommendedName>
        <fullName evidence="2">USP domain-containing protein</fullName>
    </recommendedName>
</protein>
<dbReference type="PROSITE" id="PS00973">
    <property type="entry name" value="USP_2"/>
    <property type="match status" value="1"/>
</dbReference>
<dbReference type="GO" id="GO:0016579">
    <property type="term" value="P:protein deubiquitination"/>
    <property type="evidence" value="ECO:0007669"/>
    <property type="project" value="InterPro"/>
</dbReference>
<feature type="compositionally biased region" description="Polar residues" evidence="1">
    <location>
        <begin position="228"/>
        <end position="256"/>
    </location>
</feature>
<proteinExistence type="predicted"/>
<dbReference type="SUPFAM" id="SSF54001">
    <property type="entry name" value="Cysteine proteinases"/>
    <property type="match status" value="1"/>
</dbReference>
<feature type="compositionally biased region" description="Basic and acidic residues" evidence="1">
    <location>
        <begin position="271"/>
        <end position="318"/>
    </location>
</feature>
<dbReference type="InterPro" id="IPR018200">
    <property type="entry name" value="USP_CS"/>
</dbReference>
<dbReference type="InterPro" id="IPR028889">
    <property type="entry name" value="USP"/>
</dbReference>
<evidence type="ECO:0000256" key="1">
    <source>
        <dbReference type="SAM" id="MobiDB-lite"/>
    </source>
</evidence>
<dbReference type="InterPro" id="IPR050164">
    <property type="entry name" value="Peptidase_C19"/>
</dbReference>
<feature type="region of interest" description="Disordered" evidence="1">
    <location>
        <begin position="228"/>
        <end position="318"/>
    </location>
</feature>
<dbReference type="Pfam" id="PF00443">
    <property type="entry name" value="UCH"/>
    <property type="match status" value="1"/>
</dbReference>